<dbReference type="InterPro" id="IPR053106">
    <property type="entry name" value="Plant_Male-Germline_Reg_TFs"/>
</dbReference>
<dbReference type="Proteomes" id="UP001157006">
    <property type="component" value="Chromosome 2"/>
</dbReference>
<gene>
    <name evidence="10" type="ORF">VFH_II232240</name>
</gene>
<accession>A0AAV0ZTL4</accession>
<keyword evidence="3" id="KW-0805">Transcription regulation</keyword>
<comment type="subcellular location">
    <subcellularLocation>
        <location evidence="1">Nucleus</location>
    </subcellularLocation>
</comment>
<keyword evidence="2" id="KW-0677">Repeat</keyword>
<dbReference type="InterPro" id="IPR009057">
    <property type="entry name" value="Homeodomain-like_sf"/>
</dbReference>
<evidence type="ECO:0000259" key="9">
    <source>
        <dbReference type="PROSITE" id="PS51294"/>
    </source>
</evidence>
<evidence type="ECO:0000259" key="8">
    <source>
        <dbReference type="PROSITE" id="PS50090"/>
    </source>
</evidence>
<sequence>MEREFERGYIKKGPWSSEEDEVLLKHVNKYGPRDWSSIRSKGSLPRTGKSCRLRWVNKLRPNLKTGCKFSAEEERVVIELQEQFGNKWAKIAMYLEGRTDNDVKNFWSSRRKRMERSSPRTPSPPPKQQKNKGKDVVNNQVKVEKVPECGSNQLEENFTYPTSCMGNKEVFKMVNLPDLTKPNYQNMENDINGIEFEATPLHTVMSFESSSAAYDIPLIPEPHMDFPLFPECQDLVQEPYDPNFMDMFEQKKCSDCVWSQKLGTRLPTLEGNSQSTSSNGLFQDISTEIFEYFS</sequence>
<dbReference type="FunFam" id="1.10.10.60:FF:000060">
    <property type="entry name" value="MYB transcription factor"/>
    <property type="match status" value="1"/>
</dbReference>
<dbReference type="CDD" id="cd00167">
    <property type="entry name" value="SANT"/>
    <property type="match status" value="2"/>
</dbReference>
<organism evidence="10 11">
    <name type="scientific">Vicia faba</name>
    <name type="common">Broad bean</name>
    <name type="synonym">Faba vulgaris</name>
    <dbReference type="NCBI Taxonomy" id="3906"/>
    <lineage>
        <taxon>Eukaryota</taxon>
        <taxon>Viridiplantae</taxon>
        <taxon>Streptophyta</taxon>
        <taxon>Embryophyta</taxon>
        <taxon>Tracheophyta</taxon>
        <taxon>Spermatophyta</taxon>
        <taxon>Magnoliopsida</taxon>
        <taxon>eudicotyledons</taxon>
        <taxon>Gunneridae</taxon>
        <taxon>Pentapetalae</taxon>
        <taxon>rosids</taxon>
        <taxon>fabids</taxon>
        <taxon>Fabales</taxon>
        <taxon>Fabaceae</taxon>
        <taxon>Papilionoideae</taxon>
        <taxon>50 kb inversion clade</taxon>
        <taxon>NPAAA clade</taxon>
        <taxon>Hologalegina</taxon>
        <taxon>IRL clade</taxon>
        <taxon>Fabeae</taxon>
        <taxon>Vicia</taxon>
    </lineage>
</organism>
<keyword evidence="4" id="KW-0238">DNA-binding</keyword>
<dbReference type="PANTHER" id="PTHR47996">
    <property type="entry name" value="TRANSCRIPTION FACTOR DUO1"/>
    <property type="match status" value="1"/>
</dbReference>
<evidence type="ECO:0000256" key="6">
    <source>
        <dbReference type="ARBA" id="ARBA00023242"/>
    </source>
</evidence>
<name>A0AAV0ZTL4_VICFA</name>
<dbReference type="Gene3D" id="1.10.10.60">
    <property type="entry name" value="Homeodomain-like"/>
    <property type="match status" value="2"/>
</dbReference>
<feature type="domain" description="Myb-like" evidence="8">
    <location>
        <begin position="7"/>
        <end position="59"/>
    </location>
</feature>
<dbReference type="GO" id="GO:0003677">
    <property type="term" value="F:DNA binding"/>
    <property type="evidence" value="ECO:0007669"/>
    <property type="project" value="UniProtKB-KW"/>
</dbReference>
<keyword evidence="6" id="KW-0539">Nucleus</keyword>
<evidence type="ECO:0000256" key="7">
    <source>
        <dbReference type="SAM" id="MobiDB-lite"/>
    </source>
</evidence>
<feature type="domain" description="Myb-like" evidence="8">
    <location>
        <begin position="68"/>
        <end position="111"/>
    </location>
</feature>
<reference evidence="10 11" key="1">
    <citation type="submission" date="2023-01" db="EMBL/GenBank/DDBJ databases">
        <authorList>
            <person name="Kreplak J."/>
        </authorList>
    </citation>
    <scope>NUCLEOTIDE SEQUENCE [LARGE SCALE GENOMIC DNA]</scope>
</reference>
<proteinExistence type="predicted"/>
<dbReference type="PROSITE" id="PS51294">
    <property type="entry name" value="HTH_MYB"/>
    <property type="match status" value="2"/>
</dbReference>
<evidence type="ECO:0000313" key="10">
    <source>
        <dbReference type="EMBL" id="CAI8600618.1"/>
    </source>
</evidence>
<evidence type="ECO:0000256" key="5">
    <source>
        <dbReference type="ARBA" id="ARBA00023163"/>
    </source>
</evidence>
<dbReference type="InterPro" id="IPR017930">
    <property type="entry name" value="Myb_dom"/>
</dbReference>
<dbReference type="FunFam" id="1.10.10.60:FF:000351">
    <property type="entry name" value="Transcription factor GAMYB"/>
    <property type="match status" value="1"/>
</dbReference>
<feature type="domain" description="HTH myb-type" evidence="9">
    <location>
        <begin position="64"/>
        <end position="115"/>
    </location>
</feature>
<evidence type="ECO:0000256" key="4">
    <source>
        <dbReference type="ARBA" id="ARBA00023125"/>
    </source>
</evidence>
<dbReference type="SUPFAM" id="SSF46689">
    <property type="entry name" value="Homeodomain-like"/>
    <property type="match status" value="1"/>
</dbReference>
<dbReference type="AlphaFoldDB" id="A0AAV0ZTL4"/>
<dbReference type="PANTHER" id="PTHR47996:SF1">
    <property type="entry name" value="MYB TRANSCRIPTION FACTOR"/>
    <property type="match status" value="1"/>
</dbReference>
<feature type="domain" description="HTH myb-type" evidence="9">
    <location>
        <begin position="10"/>
        <end position="63"/>
    </location>
</feature>
<evidence type="ECO:0000313" key="11">
    <source>
        <dbReference type="Proteomes" id="UP001157006"/>
    </source>
</evidence>
<dbReference type="SMART" id="SM00717">
    <property type="entry name" value="SANT"/>
    <property type="match status" value="2"/>
</dbReference>
<dbReference type="GO" id="GO:0005634">
    <property type="term" value="C:nucleus"/>
    <property type="evidence" value="ECO:0007669"/>
    <property type="project" value="UniProtKB-SubCell"/>
</dbReference>
<keyword evidence="5" id="KW-0804">Transcription</keyword>
<evidence type="ECO:0000256" key="3">
    <source>
        <dbReference type="ARBA" id="ARBA00023015"/>
    </source>
</evidence>
<protein>
    <submittedName>
        <fullName evidence="10">Uncharacterized protein</fullName>
    </submittedName>
</protein>
<dbReference type="InterPro" id="IPR001005">
    <property type="entry name" value="SANT/Myb"/>
</dbReference>
<evidence type="ECO:0000256" key="2">
    <source>
        <dbReference type="ARBA" id="ARBA00022737"/>
    </source>
</evidence>
<dbReference type="PROSITE" id="PS50090">
    <property type="entry name" value="MYB_LIKE"/>
    <property type="match status" value="2"/>
</dbReference>
<feature type="region of interest" description="Disordered" evidence="7">
    <location>
        <begin position="110"/>
        <end position="138"/>
    </location>
</feature>
<dbReference type="Pfam" id="PF00249">
    <property type="entry name" value="Myb_DNA-binding"/>
    <property type="match status" value="2"/>
</dbReference>
<dbReference type="EMBL" id="OX451737">
    <property type="protein sequence ID" value="CAI8600618.1"/>
    <property type="molecule type" value="Genomic_DNA"/>
</dbReference>
<keyword evidence="11" id="KW-1185">Reference proteome</keyword>
<evidence type="ECO:0000256" key="1">
    <source>
        <dbReference type="ARBA" id="ARBA00004123"/>
    </source>
</evidence>